<accession>A0AA38MBR9</accession>
<feature type="transmembrane region" description="Helical" evidence="1">
    <location>
        <begin position="202"/>
        <end position="223"/>
    </location>
</feature>
<feature type="transmembrane region" description="Helical" evidence="1">
    <location>
        <begin position="349"/>
        <end position="367"/>
    </location>
</feature>
<dbReference type="Proteomes" id="UP001168821">
    <property type="component" value="Unassembled WGS sequence"/>
</dbReference>
<evidence type="ECO:0000256" key="1">
    <source>
        <dbReference type="SAM" id="Phobius"/>
    </source>
</evidence>
<dbReference type="AlphaFoldDB" id="A0AA38MBR9"/>
<proteinExistence type="predicted"/>
<dbReference type="EMBL" id="JALNTZ010000006">
    <property type="protein sequence ID" value="KAJ3650137.1"/>
    <property type="molecule type" value="Genomic_DNA"/>
</dbReference>
<feature type="transmembrane region" description="Helical" evidence="1">
    <location>
        <begin position="422"/>
        <end position="445"/>
    </location>
</feature>
<dbReference type="InterPro" id="IPR052728">
    <property type="entry name" value="O2_lipid_transport_reg"/>
</dbReference>
<keyword evidence="1" id="KW-0812">Transmembrane</keyword>
<gene>
    <name evidence="3" type="ORF">Zmor_021845</name>
</gene>
<keyword evidence="1" id="KW-1133">Transmembrane helix</keyword>
<feature type="transmembrane region" description="Helical" evidence="1">
    <location>
        <begin position="126"/>
        <end position="145"/>
    </location>
</feature>
<sequence>MPPLFHFDDYDRCMLRGDDSLYCSITFQLYQNESSNVTEIWNTIEKISSKPSNYRHDLLRHGVCIPEACPKALQIGNYSSDNLGVAVDSLADCYNEKYFQLGIRGKVVKIHCDNTRSARVVDIYDILFGVFIVLYFIFIAVASLYEGAARYKLKHEYERITRSGYGRVLAAFSLPKNFYRLMDHTPKNPDDISLSCIQGVRFYNMMCVILAHTIMVQFATPVSNPIYNESVHTNFLNAFITNGGYVVQTFFLISGWLLTYKVYCTFEGKQKLRIQDLFSIFILRYLRLTPTLAFVVAFHCTWLIHISRGPFWDKIIGDEYRNCRKNWWTNLLYINNYVNKEEMCLQQTWYLATDTQLFLIFLIVIYVMKSAEKYCKLIIASTTAVGILIPAVISYVNNYDILVRQFPEVLYNYTLQIPQWHIMYSASYSNITGYALGVMFGYFFYKTNRKNVFKAKIYVILWWILSFGLSISVILVAGKMYQDNYSYTRLESALYWGFGKYVFGLGLGIGIYGMTQNIGWFCVWVCRWPPAQVLGRLTFSAYLIHVTLIRLRIAVHRQPLYTNEMLLVHSWLGDVAIAYLSALVVTLFIEMPVSALQKIVLDKRTY</sequence>
<reference evidence="3" key="1">
    <citation type="journal article" date="2023" name="G3 (Bethesda)">
        <title>Whole genome assemblies of Zophobas morio and Tenebrio molitor.</title>
        <authorList>
            <person name="Kaur S."/>
            <person name="Stinson S.A."/>
            <person name="diCenzo G.C."/>
        </authorList>
    </citation>
    <scope>NUCLEOTIDE SEQUENCE</scope>
    <source>
        <strain evidence="3">QUZm001</strain>
    </source>
</reference>
<protein>
    <recommendedName>
        <fullName evidence="2">Acyltransferase 3 domain-containing protein</fullName>
    </recommendedName>
</protein>
<dbReference type="PANTHER" id="PTHR11161">
    <property type="entry name" value="O-ACYLTRANSFERASE"/>
    <property type="match status" value="1"/>
</dbReference>
<dbReference type="PANTHER" id="PTHR11161:SF72">
    <property type="entry name" value="FI21449P1"/>
    <property type="match status" value="1"/>
</dbReference>
<dbReference type="Pfam" id="PF01757">
    <property type="entry name" value="Acyl_transf_3"/>
    <property type="match status" value="1"/>
</dbReference>
<feature type="transmembrane region" description="Helical" evidence="1">
    <location>
        <begin position="457"/>
        <end position="481"/>
    </location>
</feature>
<keyword evidence="1" id="KW-0472">Membrane</keyword>
<comment type="caution">
    <text evidence="3">The sequence shown here is derived from an EMBL/GenBank/DDBJ whole genome shotgun (WGS) entry which is preliminary data.</text>
</comment>
<feature type="transmembrane region" description="Helical" evidence="1">
    <location>
        <begin position="533"/>
        <end position="555"/>
    </location>
</feature>
<feature type="domain" description="Acyltransferase 3" evidence="2">
    <location>
        <begin position="197"/>
        <end position="551"/>
    </location>
</feature>
<feature type="transmembrane region" description="Helical" evidence="1">
    <location>
        <begin position="374"/>
        <end position="396"/>
    </location>
</feature>
<feature type="transmembrane region" description="Helical" evidence="1">
    <location>
        <begin position="501"/>
        <end position="526"/>
    </location>
</feature>
<evidence type="ECO:0000313" key="4">
    <source>
        <dbReference type="Proteomes" id="UP001168821"/>
    </source>
</evidence>
<dbReference type="GO" id="GO:0016747">
    <property type="term" value="F:acyltransferase activity, transferring groups other than amino-acyl groups"/>
    <property type="evidence" value="ECO:0007669"/>
    <property type="project" value="InterPro"/>
</dbReference>
<feature type="transmembrane region" description="Helical" evidence="1">
    <location>
        <begin position="285"/>
        <end position="304"/>
    </location>
</feature>
<feature type="transmembrane region" description="Helical" evidence="1">
    <location>
        <begin position="575"/>
        <end position="596"/>
    </location>
</feature>
<feature type="transmembrane region" description="Helical" evidence="1">
    <location>
        <begin position="243"/>
        <end position="264"/>
    </location>
</feature>
<name>A0AA38MBR9_9CUCU</name>
<evidence type="ECO:0000259" key="2">
    <source>
        <dbReference type="Pfam" id="PF01757"/>
    </source>
</evidence>
<keyword evidence="4" id="KW-1185">Reference proteome</keyword>
<organism evidence="3 4">
    <name type="scientific">Zophobas morio</name>
    <dbReference type="NCBI Taxonomy" id="2755281"/>
    <lineage>
        <taxon>Eukaryota</taxon>
        <taxon>Metazoa</taxon>
        <taxon>Ecdysozoa</taxon>
        <taxon>Arthropoda</taxon>
        <taxon>Hexapoda</taxon>
        <taxon>Insecta</taxon>
        <taxon>Pterygota</taxon>
        <taxon>Neoptera</taxon>
        <taxon>Endopterygota</taxon>
        <taxon>Coleoptera</taxon>
        <taxon>Polyphaga</taxon>
        <taxon>Cucujiformia</taxon>
        <taxon>Tenebrionidae</taxon>
        <taxon>Zophobas</taxon>
    </lineage>
</organism>
<dbReference type="InterPro" id="IPR002656">
    <property type="entry name" value="Acyl_transf_3_dom"/>
</dbReference>
<evidence type="ECO:0000313" key="3">
    <source>
        <dbReference type="EMBL" id="KAJ3650137.1"/>
    </source>
</evidence>